<evidence type="ECO:0000313" key="2">
    <source>
        <dbReference type="Proteomes" id="UP000789901"/>
    </source>
</evidence>
<organism evidence="1 2">
    <name type="scientific">Gigaspora margarita</name>
    <dbReference type="NCBI Taxonomy" id="4874"/>
    <lineage>
        <taxon>Eukaryota</taxon>
        <taxon>Fungi</taxon>
        <taxon>Fungi incertae sedis</taxon>
        <taxon>Mucoromycota</taxon>
        <taxon>Glomeromycotina</taxon>
        <taxon>Glomeromycetes</taxon>
        <taxon>Diversisporales</taxon>
        <taxon>Gigasporaceae</taxon>
        <taxon>Gigaspora</taxon>
    </lineage>
</organism>
<name>A0ABN7VGV9_GIGMA</name>
<dbReference type="EMBL" id="CAJVQB010014965">
    <property type="protein sequence ID" value="CAG8771703.1"/>
    <property type="molecule type" value="Genomic_DNA"/>
</dbReference>
<keyword evidence="2" id="KW-1185">Reference proteome</keyword>
<feature type="non-terminal residue" evidence="1">
    <location>
        <position position="1"/>
    </location>
</feature>
<gene>
    <name evidence="1" type="ORF">GMARGA_LOCUS18593</name>
</gene>
<dbReference type="PANTHER" id="PTHR46954">
    <property type="entry name" value="C2H2-TYPE DOMAIN-CONTAINING PROTEIN"/>
    <property type="match status" value="1"/>
</dbReference>
<accession>A0ABN7VGV9</accession>
<dbReference type="Proteomes" id="UP000789901">
    <property type="component" value="Unassembled WGS sequence"/>
</dbReference>
<reference evidence="1 2" key="1">
    <citation type="submission" date="2021-06" db="EMBL/GenBank/DDBJ databases">
        <authorList>
            <person name="Kallberg Y."/>
            <person name="Tangrot J."/>
            <person name="Rosling A."/>
        </authorList>
    </citation>
    <scope>NUCLEOTIDE SEQUENCE [LARGE SCALE GENOMIC DNA]</scope>
    <source>
        <strain evidence="1 2">120-4 pot B 10/14</strain>
    </source>
</reference>
<comment type="caution">
    <text evidence="1">The sequence shown here is derived from an EMBL/GenBank/DDBJ whole genome shotgun (WGS) entry which is preliminary data.</text>
</comment>
<protein>
    <submittedName>
        <fullName evidence="1">37106_t:CDS:1</fullName>
    </submittedName>
</protein>
<proteinExistence type="predicted"/>
<sequence>KYENAEAIIYSGLIFIRIHSGKHDTSTAYTHSKDFDDLISDERLYNFTTTEDSQSKPVVLMLTDSSPDENPCYKKTMIIEHFIKYDLDTIIAVCFTSHQSASNPVERQMMPLSHDLARIILPYDTFGLYLDEQLKIANDELEKFLVEYVDPEEHYQSRLDEKSVVKYNDTSCCRPFCSGILQLFPTQFFSPPILVQQKSYGICAASINASDDTTHFSNFLLSTLMAGKLIPLEMNLQCFSFDWYSPTINKSINEYLCSFYNQSFQDMDHLVHPIVVVHNYQYSEFLVSNNKGEAM</sequence>
<evidence type="ECO:0000313" key="1">
    <source>
        <dbReference type="EMBL" id="CAG8771703.1"/>
    </source>
</evidence>
<dbReference type="PANTHER" id="PTHR46954:SF1">
    <property type="entry name" value="C2H2-TYPE DOMAIN-CONTAINING PROTEIN"/>
    <property type="match status" value="1"/>
</dbReference>